<proteinExistence type="predicted"/>
<dbReference type="Gene3D" id="2.60.120.10">
    <property type="entry name" value="Jelly Rolls"/>
    <property type="match status" value="1"/>
</dbReference>
<dbReference type="EMBL" id="EU686615">
    <property type="protein sequence ID" value="ACF09511.1"/>
    <property type="molecule type" value="Genomic_DNA"/>
</dbReference>
<evidence type="ECO:0000259" key="1">
    <source>
        <dbReference type="Pfam" id="PF00190"/>
    </source>
</evidence>
<feature type="domain" description="Cupin type-1" evidence="1">
    <location>
        <begin position="39"/>
        <end position="125"/>
    </location>
</feature>
<reference evidence="2" key="2">
    <citation type="submission" date="2008-05" db="EMBL/GenBank/DDBJ databases">
        <authorList>
            <person name="Martin-Cuadrado A.-B."/>
            <person name="Rodriguez-Valera F."/>
            <person name="Moreira D."/>
            <person name="Alba J.-C."/>
            <person name="Ivars-Martinez E."/>
            <person name="Henn M.R."/>
            <person name="Talla E."/>
            <person name="Lopez-Garcia P."/>
        </authorList>
    </citation>
    <scope>NUCLEOTIDE SEQUENCE</scope>
</reference>
<dbReference type="SUPFAM" id="SSF51182">
    <property type="entry name" value="RmlC-like cupins"/>
    <property type="match status" value="1"/>
</dbReference>
<evidence type="ECO:0000313" key="2">
    <source>
        <dbReference type="EMBL" id="ACF09511.1"/>
    </source>
</evidence>
<dbReference type="InterPro" id="IPR014710">
    <property type="entry name" value="RmlC-like_jellyroll"/>
</dbReference>
<accession>B3V5D7</accession>
<protein>
    <submittedName>
        <fullName evidence="2">Transcriptional regulator</fullName>
    </submittedName>
</protein>
<name>B3V5D7_9ARCH</name>
<dbReference type="InterPro" id="IPR011051">
    <property type="entry name" value="RmlC_Cupin_sf"/>
</dbReference>
<dbReference type="PANTHER" id="PTHR43698:SF1">
    <property type="entry name" value="BLL4564 PROTEIN"/>
    <property type="match status" value="1"/>
</dbReference>
<reference evidence="2" key="1">
    <citation type="journal article" date="2008" name="ISME J.">
        <title>Hindsight in the relative abundance, metabolic potential and genome dynamics of uncultivated marine archaea from comparative metagenomic analyses of bathypelagic plankton of different oceanic regions.</title>
        <authorList>
            <person name="Martin-Cuadrado A.B."/>
            <person name="Rodriguez-Valera F."/>
            <person name="Moreira D."/>
            <person name="Alba J.C."/>
            <person name="Ivars-Martinez E."/>
            <person name="Henn M.R."/>
            <person name="Talla E."/>
            <person name="Lopez-Garcia P."/>
        </authorList>
    </citation>
    <scope>NUCLEOTIDE SEQUENCE</scope>
</reference>
<dbReference type="InterPro" id="IPR006045">
    <property type="entry name" value="Cupin_1"/>
</dbReference>
<organism evidence="2">
    <name type="scientific">uncultured marine crenarchaeote SAT1000-23-F7</name>
    <dbReference type="NCBI Taxonomy" id="526690"/>
    <lineage>
        <taxon>Archaea</taxon>
        <taxon>Nitrososphaerota</taxon>
        <taxon>Nitrososphaeria</taxon>
        <taxon>Nitrosopumilales</taxon>
        <taxon>environmental samples</taxon>
    </lineage>
</organism>
<dbReference type="AlphaFoldDB" id="B3V5D7"/>
<sequence length="151" mass="17047">MKKSNILSSPVKKVKTDYFTGQVKLHEISAITKPREHDMYHVIFKKSARTKLHYHTGGQLLIVTKGNGSLVLYNKKNRGVSKFKISKTGTINLNVGDTVYIPAKILHTHGSVKNNQVFSHIALNFYSKNGTKPRTVWFESDLRSIVTGKIH</sequence>
<dbReference type="PANTHER" id="PTHR43698">
    <property type="entry name" value="RIBD C-TERMINAL DOMAIN CONTAINING PROTEIN"/>
    <property type="match status" value="1"/>
</dbReference>
<dbReference type="Pfam" id="PF00190">
    <property type="entry name" value="Cupin_1"/>
    <property type="match status" value="1"/>
</dbReference>